<dbReference type="InterPro" id="IPR029044">
    <property type="entry name" value="Nucleotide-diphossugar_trans"/>
</dbReference>
<dbReference type="Proteomes" id="UP000008141">
    <property type="component" value="Unassembled WGS sequence"/>
</dbReference>
<dbReference type="InterPro" id="IPR035518">
    <property type="entry name" value="DPG_synthase"/>
</dbReference>
<protein>
    <recommendedName>
        <fullName evidence="4">dolichyl-phosphate beta-glucosyltransferase</fullName>
        <ecNumber evidence="4">2.4.1.117</ecNumber>
    </recommendedName>
</protein>
<dbReference type="AlphaFoldDB" id="E1ZQS1"/>
<keyword evidence="15" id="KW-1185">Reference proteome</keyword>
<keyword evidence="5" id="KW-0328">Glycosyltransferase</keyword>
<dbReference type="EC" id="2.4.1.117" evidence="4"/>
<dbReference type="EMBL" id="GL433860">
    <property type="protein sequence ID" value="EFN51845.1"/>
    <property type="molecule type" value="Genomic_DNA"/>
</dbReference>
<dbReference type="InParanoid" id="E1ZQS1"/>
<dbReference type="OMA" id="HMVNTDA"/>
<dbReference type="GO" id="GO:0004581">
    <property type="term" value="F:dolichyl-phosphate beta-glucosyltransferase activity"/>
    <property type="evidence" value="ECO:0007669"/>
    <property type="project" value="UniProtKB-EC"/>
</dbReference>
<dbReference type="GO" id="GO:0005789">
    <property type="term" value="C:endoplasmic reticulum membrane"/>
    <property type="evidence" value="ECO:0007669"/>
    <property type="project" value="UniProtKB-SubCell"/>
</dbReference>
<dbReference type="KEGG" id="cvr:CHLNCDRAFT_27604"/>
<evidence type="ECO:0000256" key="3">
    <source>
        <dbReference type="ARBA" id="ARBA00006739"/>
    </source>
</evidence>
<keyword evidence="11" id="KW-0472">Membrane</keyword>
<dbReference type="OrthoDB" id="3784at2759"/>
<sequence>MAKFTWAAFARLDADSQLKPFELEHRAPDGKPVPCPSIFSEPTKDLTVVIPAYNEEDRLPATLQETLSYLQRRRDRQGPYFTYEVIIVDDGSRDGTVQVAADFARKHGFDAVRVLRLPQNRGKGYAVKSGMLCSRGQRLLMMDADGATKVSDLECLEAKLAEISSERASALAGKTGTKYRCTGLGLVLGSRAHIQDSATAKRSALRNFLMHGFHVLVMMVVGNQIRDTQCGFKLFTRSAAQQLYSNQRLQRWCFDVELVYLAQRLKVPMAEVQVNWTEIPGSKIRLTSMVHMALELAMIKMGYGGEWARIACPSDAPTCCPDAIVSLHTRDKLCFMSTYPALLCSWIVAGAAEK</sequence>
<dbReference type="InterPro" id="IPR001173">
    <property type="entry name" value="Glyco_trans_2-like"/>
</dbReference>
<evidence type="ECO:0000313" key="15">
    <source>
        <dbReference type="Proteomes" id="UP000008141"/>
    </source>
</evidence>
<comment type="catalytic activity">
    <reaction evidence="12">
        <text>a di-trans,poly-cis-dolichyl phosphate + UDP-alpha-D-glucose = a di-trans,poly-cis-dolichyl beta-D-glucosyl phosphate + UDP</text>
        <dbReference type="Rhea" id="RHEA:15401"/>
        <dbReference type="Rhea" id="RHEA-COMP:19498"/>
        <dbReference type="Rhea" id="RHEA-COMP:19502"/>
        <dbReference type="ChEBI" id="CHEBI:57525"/>
        <dbReference type="ChEBI" id="CHEBI:57683"/>
        <dbReference type="ChEBI" id="CHEBI:58223"/>
        <dbReference type="ChEBI" id="CHEBI:58885"/>
        <dbReference type="EC" id="2.4.1.117"/>
    </reaction>
    <physiologicalReaction direction="left-to-right" evidence="12">
        <dbReference type="Rhea" id="RHEA:15402"/>
    </physiologicalReaction>
</comment>
<dbReference type="PANTHER" id="PTHR10859">
    <property type="entry name" value="GLYCOSYL TRANSFERASE"/>
    <property type="match status" value="1"/>
</dbReference>
<dbReference type="FunCoup" id="E1ZQS1">
    <property type="interactions" value="1924"/>
</dbReference>
<comment type="subcellular location">
    <subcellularLocation>
        <location evidence="1">Endoplasmic reticulum membrane</location>
        <topology evidence="1">Single-pass membrane protein</topology>
    </subcellularLocation>
</comment>
<dbReference type="GO" id="GO:0006487">
    <property type="term" value="P:protein N-linked glycosylation"/>
    <property type="evidence" value="ECO:0007669"/>
    <property type="project" value="TreeGrafter"/>
</dbReference>
<dbReference type="RefSeq" id="XP_005843947.1">
    <property type="nucleotide sequence ID" value="XM_005843885.1"/>
</dbReference>
<reference evidence="14 15" key="1">
    <citation type="journal article" date="2010" name="Plant Cell">
        <title>The Chlorella variabilis NC64A genome reveals adaptation to photosymbiosis, coevolution with viruses, and cryptic sex.</title>
        <authorList>
            <person name="Blanc G."/>
            <person name="Duncan G."/>
            <person name="Agarkova I."/>
            <person name="Borodovsky M."/>
            <person name="Gurnon J."/>
            <person name="Kuo A."/>
            <person name="Lindquist E."/>
            <person name="Lucas S."/>
            <person name="Pangilinan J."/>
            <person name="Polle J."/>
            <person name="Salamov A."/>
            <person name="Terry A."/>
            <person name="Yamada T."/>
            <person name="Dunigan D.D."/>
            <person name="Grigoriev I.V."/>
            <person name="Claverie J.M."/>
            <person name="Van Etten J.L."/>
        </authorList>
    </citation>
    <scope>NUCLEOTIDE SEQUENCE [LARGE SCALE GENOMIC DNA]</scope>
    <source>
        <strain evidence="14 15">NC64A</strain>
    </source>
</reference>
<keyword evidence="7" id="KW-0812">Transmembrane</keyword>
<evidence type="ECO:0000259" key="13">
    <source>
        <dbReference type="Pfam" id="PF00535"/>
    </source>
</evidence>
<evidence type="ECO:0000256" key="10">
    <source>
        <dbReference type="ARBA" id="ARBA00022989"/>
    </source>
</evidence>
<dbReference type="GeneID" id="17351310"/>
<dbReference type="Gene3D" id="3.90.550.10">
    <property type="entry name" value="Spore Coat Polysaccharide Biosynthesis Protein SpsA, Chain A"/>
    <property type="match status" value="1"/>
</dbReference>
<comment type="pathway">
    <text evidence="2">Protein modification; protein glycosylation.</text>
</comment>
<dbReference type="CDD" id="cd04188">
    <property type="entry name" value="DPG_synthase"/>
    <property type="match status" value="1"/>
</dbReference>
<feature type="domain" description="Glycosyltransferase 2-like" evidence="13">
    <location>
        <begin position="47"/>
        <end position="170"/>
    </location>
</feature>
<evidence type="ECO:0000256" key="1">
    <source>
        <dbReference type="ARBA" id="ARBA00004389"/>
    </source>
</evidence>
<gene>
    <name evidence="14" type="ORF">CHLNCDRAFT_27604</name>
</gene>
<evidence type="ECO:0000256" key="9">
    <source>
        <dbReference type="ARBA" id="ARBA00022968"/>
    </source>
</evidence>
<keyword evidence="6" id="KW-0808">Transferase</keyword>
<evidence type="ECO:0000256" key="8">
    <source>
        <dbReference type="ARBA" id="ARBA00022824"/>
    </source>
</evidence>
<dbReference type="Pfam" id="PF00535">
    <property type="entry name" value="Glycos_transf_2"/>
    <property type="match status" value="1"/>
</dbReference>
<evidence type="ECO:0000256" key="4">
    <source>
        <dbReference type="ARBA" id="ARBA00012583"/>
    </source>
</evidence>
<evidence type="ECO:0000256" key="2">
    <source>
        <dbReference type="ARBA" id="ARBA00004922"/>
    </source>
</evidence>
<keyword evidence="10" id="KW-1133">Transmembrane helix</keyword>
<dbReference type="SUPFAM" id="SSF53448">
    <property type="entry name" value="Nucleotide-diphospho-sugar transferases"/>
    <property type="match status" value="1"/>
</dbReference>
<dbReference type="STRING" id="554065.E1ZQS1"/>
<proteinExistence type="inferred from homology"/>
<evidence type="ECO:0000313" key="14">
    <source>
        <dbReference type="EMBL" id="EFN51845.1"/>
    </source>
</evidence>
<keyword evidence="9" id="KW-0735">Signal-anchor</keyword>
<evidence type="ECO:0000256" key="6">
    <source>
        <dbReference type="ARBA" id="ARBA00022679"/>
    </source>
</evidence>
<accession>E1ZQS1</accession>
<keyword evidence="8" id="KW-0256">Endoplasmic reticulum</keyword>
<evidence type="ECO:0000256" key="7">
    <source>
        <dbReference type="ARBA" id="ARBA00022692"/>
    </source>
</evidence>
<name>E1ZQS1_CHLVA</name>
<dbReference type="PANTHER" id="PTHR10859:SF91">
    <property type="entry name" value="DOLICHYL-PHOSPHATE BETA-GLUCOSYLTRANSFERASE"/>
    <property type="match status" value="1"/>
</dbReference>
<comment type="similarity">
    <text evidence="3">Belongs to the glycosyltransferase 2 family.</text>
</comment>
<evidence type="ECO:0000256" key="5">
    <source>
        <dbReference type="ARBA" id="ARBA00022676"/>
    </source>
</evidence>
<evidence type="ECO:0000256" key="11">
    <source>
        <dbReference type="ARBA" id="ARBA00023136"/>
    </source>
</evidence>
<dbReference type="eggNOG" id="KOG2977">
    <property type="taxonomic scope" value="Eukaryota"/>
</dbReference>
<evidence type="ECO:0000256" key="12">
    <source>
        <dbReference type="ARBA" id="ARBA00045097"/>
    </source>
</evidence>
<organism evidence="15">
    <name type="scientific">Chlorella variabilis</name>
    <name type="common">Green alga</name>
    <dbReference type="NCBI Taxonomy" id="554065"/>
    <lineage>
        <taxon>Eukaryota</taxon>
        <taxon>Viridiplantae</taxon>
        <taxon>Chlorophyta</taxon>
        <taxon>core chlorophytes</taxon>
        <taxon>Trebouxiophyceae</taxon>
        <taxon>Chlorellales</taxon>
        <taxon>Chlorellaceae</taxon>
        <taxon>Chlorella clade</taxon>
        <taxon>Chlorella</taxon>
    </lineage>
</organism>